<evidence type="ECO:0000256" key="1">
    <source>
        <dbReference type="SAM" id="MobiDB-lite"/>
    </source>
</evidence>
<gene>
    <name evidence="2" type="ORF">J2X09_002374</name>
</gene>
<feature type="region of interest" description="Disordered" evidence="1">
    <location>
        <begin position="1"/>
        <end position="20"/>
    </location>
</feature>
<reference evidence="2 3" key="1">
    <citation type="submission" date="2023-07" db="EMBL/GenBank/DDBJ databases">
        <title>Sorghum-associated microbial communities from plants grown in Nebraska, USA.</title>
        <authorList>
            <person name="Schachtman D."/>
        </authorList>
    </citation>
    <scope>NUCLEOTIDE SEQUENCE [LARGE SCALE GENOMIC DNA]</scope>
    <source>
        <strain evidence="2 3">BE240</strain>
    </source>
</reference>
<organism evidence="2 3">
    <name type="scientific">Hydrogenophaga laconesensis</name>
    <dbReference type="NCBI Taxonomy" id="1805971"/>
    <lineage>
        <taxon>Bacteria</taxon>
        <taxon>Pseudomonadati</taxon>
        <taxon>Pseudomonadota</taxon>
        <taxon>Betaproteobacteria</taxon>
        <taxon>Burkholderiales</taxon>
        <taxon>Comamonadaceae</taxon>
        <taxon>Hydrogenophaga</taxon>
    </lineage>
</organism>
<proteinExistence type="predicted"/>
<feature type="region of interest" description="Disordered" evidence="1">
    <location>
        <begin position="29"/>
        <end position="74"/>
    </location>
</feature>
<name>A0ABU1VAX1_9BURK</name>
<sequence>MSRTIRIPPTPAPGKPGSKTAALLASVAGEEDPGAAVDAPVPPPRVAVSEAGGAGEKGGGSPVAPRPTRRRSGT</sequence>
<feature type="compositionally biased region" description="Gly residues" evidence="1">
    <location>
        <begin position="52"/>
        <end position="61"/>
    </location>
</feature>
<accession>A0ABU1VAX1</accession>
<evidence type="ECO:0000313" key="3">
    <source>
        <dbReference type="Proteomes" id="UP001265550"/>
    </source>
</evidence>
<comment type="caution">
    <text evidence="2">The sequence shown here is derived from an EMBL/GenBank/DDBJ whole genome shotgun (WGS) entry which is preliminary data.</text>
</comment>
<evidence type="ECO:0000313" key="2">
    <source>
        <dbReference type="EMBL" id="MDR7094631.1"/>
    </source>
</evidence>
<keyword evidence="3" id="KW-1185">Reference proteome</keyword>
<protein>
    <submittedName>
        <fullName evidence="2">Uncharacterized protein</fullName>
    </submittedName>
</protein>
<dbReference type="Proteomes" id="UP001265550">
    <property type="component" value="Unassembled WGS sequence"/>
</dbReference>
<dbReference type="RefSeq" id="WP_204733892.1">
    <property type="nucleotide sequence ID" value="NZ_JAVDWE010000006.1"/>
</dbReference>
<dbReference type="EMBL" id="JAVDWE010000006">
    <property type="protein sequence ID" value="MDR7094631.1"/>
    <property type="molecule type" value="Genomic_DNA"/>
</dbReference>